<comment type="caution">
    <text evidence="2">The sequence shown here is derived from an EMBL/GenBank/DDBJ whole genome shotgun (WGS) entry which is preliminary data.</text>
</comment>
<dbReference type="PANTHER" id="PTHR35292">
    <property type="entry name" value="EXPRESSED PROTEIN"/>
    <property type="match status" value="1"/>
</dbReference>
<dbReference type="PANTHER" id="PTHR35292:SF13">
    <property type="entry name" value="OS03G0581800 PROTEIN"/>
    <property type="match status" value="1"/>
</dbReference>
<dbReference type="AlphaFoldDB" id="A0A9Q0L5E7"/>
<dbReference type="Proteomes" id="UP001141806">
    <property type="component" value="Unassembled WGS sequence"/>
</dbReference>
<protein>
    <submittedName>
        <fullName evidence="2">Uncharacterized protein</fullName>
    </submittedName>
</protein>
<sequence>MKEERKGDTESVVRWWDCWRNSREKKELGFPKRLRGEREAHHGEYLEKEIVGHRDCESRVAGKRSSREEEERIREEAATTNRESNTLYQFCLDHHGPPKVNFWEDPLSPSKWKEEHLKIRDHLVVGFQIDGREEINLLGKKGR</sequence>
<proteinExistence type="predicted"/>
<feature type="region of interest" description="Disordered" evidence="1">
    <location>
        <begin position="57"/>
        <end position="80"/>
    </location>
</feature>
<evidence type="ECO:0000256" key="1">
    <source>
        <dbReference type="SAM" id="MobiDB-lite"/>
    </source>
</evidence>
<accession>A0A9Q0L5E7</accession>
<dbReference type="OrthoDB" id="537257at2759"/>
<keyword evidence="3" id="KW-1185">Reference proteome</keyword>
<feature type="compositionally biased region" description="Basic and acidic residues" evidence="1">
    <location>
        <begin position="57"/>
        <end position="77"/>
    </location>
</feature>
<organism evidence="2 3">
    <name type="scientific">Protea cynaroides</name>
    <dbReference type="NCBI Taxonomy" id="273540"/>
    <lineage>
        <taxon>Eukaryota</taxon>
        <taxon>Viridiplantae</taxon>
        <taxon>Streptophyta</taxon>
        <taxon>Embryophyta</taxon>
        <taxon>Tracheophyta</taxon>
        <taxon>Spermatophyta</taxon>
        <taxon>Magnoliopsida</taxon>
        <taxon>Proteales</taxon>
        <taxon>Proteaceae</taxon>
        <taxon>Protea</taxon>
    </lineage>
</organism>
<reference evidence="2" key="1">
    <citation type="journal article" date="2023" name="Plant J.">
        <title>The genome of the king protea, Protea cynaroides.</title>
        <authorList>
            <person name="Chang J."/>
            <person name="Duong T.A."/>
            <person name="Schoeman C."/>
            <person name="Ma X."/>
            <person name="Roodt D."/>
            <person name="Barker N."/>
            <person name="Li Z."/>
            <person name="Van de Peer Y."/>
            <person name="Mizrachi E."/>
        </authorList>
    </citation>
    <scope>NUCLEOTIDE SEQUENCE</scope>
    <source>
        <tissue evidence="2">Young leaves</tissue>
    </source>
</reference>
<dbReference type="EMBL" id="JAMYWD010000001">
    <property type="protein sequence ID" value="KAJ4982011.1"/>
    <property type="molecule type" value="Genomic_DNA"/>
</dbReference>
<gene>
    <name evidence="2" type="ORF">NE237_032848</name>
</gene>
<name>A0A9Q0L5E7_9MAGN</name>
<evidence type="ECO:0000313" key="3">
    <source>
        <dbReference type="Proteomes" id="UP001141806"/>
    </source>
</evidence>
<evidence type="ECO:0000313" key="2">
    <source>
        <dbReference type="EMBL" id="KAJ4982011.1"/>
    </source>
</evidence>